<accession>A0ABY0IGW4</accession>
<keyword evidence="3" id="KW-1185">Reference proteome</keyword>
<proteinExistence type="predicted"/>
<name>A0ABY0IGW4_9BACT</name>
<evidence type="ECO:0000313" key="3">
    <source>
        <dbReference type="Proteomes" id="UP000443582"/>
    </source>
</evidence>
<comment type="caution">
    <text evidence="2">The sequence shown here is derived from an EMBL/GenBank/DDBJ whole genome shotgun (WGS) entry which is preliminary data.</text>
</comment>
<dbReference type="EMBL" id="QDKL01000001">
    <property type="protein sequence ID" value="RZF22191.1"/>
    <property type="molecule type" value="Genomic_DNA"/>
</dbReference>
<feature type="signal peptide" evidence="1">
    <location>
        <begin position="1"/>
        <end position="17"/>
    </location>
</feature>
<reference evidence="3" key="1">
    <citation type="journal article" date="2019" name="Int. J. Syst. Evol. Microbiol.">
        <title>Halobacteriovorax valvorus sp. nov., a novel prokaryotic predator isolated from coastal seawater of China.</title>
        <authorList>
            <person name="Chen M.-X."/>
        </authorList>
    </citation>
    <scope>NUCLEOTIDE SEQUENCE [LARGE SCALE GENOMIC DNA]</scope>
    <source>
        <strain evidence="3">BL9</strain>
    </source>
</reference>
<organism evidence="2 3">
    <name type="scientific">Halobacteriovorax vibrionivorans</name>
    <dbReference type="NCBI Taxonomy" id="2152716"/>
    <lineage>
        <taxon>Bacteria</taxon>
        <taxon>Pseudomonadati</taxon>
        <taxon>Bdellovibrionota</taxon>
        <taxon>Bacteriovoracia</taxon>
        <taxon>Bacteriovoracales</taxon>
        <taxon>Halobacteriovoraceae</taxon>
        <taxon>Halobacteriovorax</taxon>
    </lineage>
</organism>
<evidence type="ECO:0000256" key="1">
    <source>
        <dbReference type="SAM" id="SignalP"/>
    </source>
</evidence>
<sequence>MKLIALFAILFTANTFASQRNIIGDEVFFSAQGHVGSILEVCTDGENLRTLSPVKYCTGYSKVWVADSGKKSDGHYDYVCNGFETGVLTTAINYTVKVCLEREYTRDSDDRVLGKCLQYGIENRSYELDGTLDVEYTSRGGTNVYRTSELDYSVPACN</sequence>
<gene>
    <name evidence="2" type="ORF">DAY19_00045</name>
</gene>
<dbReference type="Proteomes" id="UP000443582">
    <property type="component" value="Unassembled WGS sequence"/>
</dbReference>
<dbReference type="RefSeq" id="WP_114705135.1">
    <property type="nucleotide sequence ID" value="NZ_QDKL01000001.1"/>
</dbReference>
<evidence type="ECO:0000313" key="2">
    <source>
        <dbReference type="EMBL" id="RZF22191.1"/>
    </source>
</evidence>
<feature type="chain" id="PRO_5046917614" evidence="1">
    <location>
        <begin position="18"/>
        <end position="158"/>
    </location>
</feature>
<keyword evidence="1" id="KW-0732">Signal</keyword>
<protein>
    <submittedName>
        <fullName evidence="2">Uncharacterized protein</fullName>
    </submittedName>
</protein>